<reference evidence="11 12" key="1">
    <citation type="submission" date="2013-11" db="EMBL/GenBank/DDBJ databases">
        <title>Genome sequencing of Stegodyphus mimosarum.</title>
        <authorList>
            <person name="Bechsgaard J."/>
        </authorList>
    </citation>
    <scope>NUCLEOTIDE SEQUENCE [LARGE SCALE GENOMIC DNA]</scope>
</reference>
<dbReference type="STRING" id="407821.A0A087U2V1"/>
<sequence length="148" mass="16220">MLSVLLIGLSSLGCVVGTTAFAYFAFFAGNINAAAWGMISAIFAAATLHVHILKFKRNLEEWYGPGELRDIIVLGQGACLVSFAGVVTYIFLAVDAKEGFTFQSTTFYPAVVFSALSVIWSLLLFISTRSFRRKMVLYPALLSENWDS</sequence>
<evidence type="ECO:0000256" key="3">
    <source>
        <dbReference type="ARBA" id="ARBA00006203"/>
    </source>
</evidence>
<dbReference type="EMBL" id="KK117886">
    <property type="protein sequence ID" value="KFM71690.1"/>
    <property type="molecule type" value="Genomic_DNA"/>
</dbReference>
<organism evidence="11 12">
    <name type="scientific">Stegodyphus mimosarum</name>
    <name type="common">African social velvet spider</name>
    <dbReference type="NCBI Taxonomy" id="407821"/>
    <lineage>
        <taxon>Eukaryota</taxon>
        <taxon>Metazoa</taxon>
        <taxon>Ecdysozoa</taxon>
        <taxon>Arthropoda</taxon>
        <taxon>Chelicerata</taxon>
        <taxon>Arachnida</taxon>
        <taxon>Araneae</taxon>
        <taxon>Araneomorphae</taxon>
        <taxon>Entelegynae</taxon>
        <taxon>Eresoidea</taxon>
        <taxon>Eresidae</taxon>
        <taxon>Stegodyphus</taxon>
    </lineage>
</organism>
<evidence type="ECO:0000256" key="7">
    <source>
        <dbReference type="ARBA" id="ARBA00022989"/>
    </source>
</evidence>
<gene>
    <name evidence="11" type="ORF">X975_01856</name>
</gene>
<evidence type="ECO:0000256" key="1">
    <source>
        <dbReference type="ARBA" id="ARBA00004155"/>
    </source>
</evidence>
<dbReference type="AlphaFoldDB" id="A0A087U2V1"/>
<evidence type="ECO:0000256" key="9">
    <source>
        <dbReference type="ARBA" id="ARBA00023228"/>
    </source>
</evidence>
<evidence type="ECO:0000256" key="4">
    <source>
        <dbReference type="ARBA" id="ARBA00022448"/>
    </source>
</evidence>
<dbReference type="PANTHER" id="PTHR31525">
    <property type="entry name" value="HEME TRANSPORTER HRG1"/>
    <property type="match status" value="1"/>
</dbReference>
<evidence type="ECO:0000313" key="12">
    <source>
        <dbReference type="Proteomes" id="UP000054359"/>
    </source>
</evidence>
<comment type="similarity">
    <text evidence="3">Belongs to the HRG family.</text>
</comment>
<proteinExistence type="inferred from homology"/>
<dbReference type="GO" id="GO:0005765">
    <property type="term" value="C:lysosomal membrane"/>
    <property type="evidence" value="ECO:0007669"/>
    <property type="project" value="UniProtKB-SubCell"/>
</dbReference>
<evidence type="ECO:0000256" key="10">
    <source>
        <dbReference type="SAM" id="Phobius"/>
    </source>
</evidence>
<dbReference type="GO" id="GO:0020037">
    <property type="term" value="F:heme binding"/>
    <property type="evidence" value="ECO:0007669"/>
    <property type="project" value="TreeGrafter"/>
</dbReference>
<keyword evidence="8 10" id="KW-0472">Membrane</keyword>
<keyword evidence="12" id="KW-1185">Reference proteome</keyword>
<accession>A0A087U2V1</accession>
<dbReference type="GO" id="GO:0005886">
    <property type="term" value="C:plasma membrane"/>
    <property type="evidence" value="ECO:0007669"/>
    <property type="project" value="TreeGrafter"/>
</dbReference>
<evidence type="ECO:0000256" key="8">
    <source>
        <dbReference type="ARBA" id="ARBA00023136"/>
    </source>
</evidence>
<comment type="subcellular location">
    <subcellularLocation>
        <location evidence="2">Endosome membrane</location>
        <topology evidence="2">Multi-pass membrane protein</topology>
    </subcellularLocation>
    <subcellularLocation>
        <location evidence="1">Lysosome membrane</location>
        <topology evidence="1">Multi-pass membrane protein</topology>
    </subcellularLocation>
</comment>
<evidence type="ECO:0000256" key="2">
    <source>
        <dbReference type="ARBA" id="ARBA00004337"/>
    </source>
</evidence>
<keyword evidence="6" id="KW-0967">Endosome</keyword>
<keyword evidence="4" id="KW-0813">Transport</keyword>
<evidence type="ECO:0000256" key="6">
    <source>
        <dbReference type="ARBA" id="ARBA00022753"/>
    </source>
</evidence>
<dbReference type="PANTHER" id="PTHR31525:SF1">
    <property type="entry name" value="HEME TRANSPORTER HRG1"/>
    <property type="match status" value="1"/>
</dbReference>
<dbReference type="GO" id="GO:0010008">
    <property type="term" value="C:endosome membrane"/>
    <property type="evidence" value="ECO:0007669"/>
    <property type="project" value="UniProtKB-SubCell"/>
</dbReference>
<feature type="transmembrane region" description="Helical" evidence="10">
    <location>
        <begin position="33"/>
        <end position="50"/>
    </location>
</feature>
<dbReference type="InterPro" id="IPR026218">
    <property type="entry name" value="HRG"/>
</dbReference>
<dbReference type="OrthoDB" id="6420097at2759"/>
<feature type="transmembrane region" description="Helical" evidence="10">
    <location>
        <begin position="106"/>
        <end position="126"/>
    </location>
</feature>
<dbReference type="OMA" id="TFYYKIP"/>
<name>A0A087U2V1_STEMI</name>
<dbReference type="GO" id="GO:0015232">
    <property type="term" value="F:heme transmembrane transporter activity"/>
    <property type="evidence" value="ECO:0007669"/>
    <property type="project" value="InterPro"/>
</dbReference>
<feature type="transmembrane region" description="Helical" evidence="10">
    <location>
        <begin position="71"/>
        <end position="94"/>
    </location>
</feature>
<evidence type="ECO:0000256" key="5">
    <source>
        <dbReference type="ARBA" id="ARBA00022692"/>
    </source>
</evidence>
<keyword evidence="5 10" id="KW-0812">Transmembrane</keyword>
<evidence type="ECO:0000313" key="11">
    <source>
        <dbReference type="EMBL" id="KFM71690.1"/>
    </source>
</evidence>
<feature type="non-terminal residue" evidence="11">
    <location>
        <position position="148"/>
    </location>
</feature>
<keyword evidence="9" id="KW-0458">Lysosome</keyword>
<protein>
    <submittedName>
        <fullName evidence="11">Uncharacterized protein</fullName>
    </submittedName>
</protein>
<keyword evidence="7 10" id="KW-1133">Transmembrane helix</keyword>
<dbReference type="Proteomes" id="UP000054359">
    <property type="component" value="Unassembled WGS sequence"/>
</dbReference>